<sequence>MKKENYTFVVLQDQLSCYRYSNEKWKVEPIEGETYLQLNKGQQISWDDLLNKLNQRHNSEHKLANTCITLIRSDADFIDDFSNVVERYDCTTWQVVLVENLLSQEQISSLKLESIRQDLLPKTRLAEYLADRKQESIALKIQQTKDLLEKESQLKKSQKKNELLLEEIQKTEYLLEEKDSQLRKLQKKNKLLLNETQQTKDLLEEKDSQLRTLQKTNEPLLNEIKQTKKLAEEKDTQLRKAWKINEALLEDAKVIQAPDTRYLITYLPLFFSDVWTKITMSDIACFSESQFIPEIPSPYQEPSNDCLHRLKRRFQKLSEIKQASILECCSDLQHQYEVRRLARHLLEKKQ</sequence>
<accession>A0A7V2T1V9</accession>
<reference evidence="2" key="1">
    <citation type="journal article" date="2020" name="mSystems">
        <title>Genome- and Community-Level Interaction Insights into Carbon Utilization and Element Cycling Functions of Hydrothermarchaeota in Hydrothermal Sediment.</title>
        <authorList>
            <person name="Zhou Z."/>
            <person name="Liu Y."/>
            <person name="Xu W."/>
            <person name="Pan J."/>
            <person name="Luo Z.H."/>
            <person name="Li M."/>
        </authorList>
    </citation>
    <scope>NUCLEOTIDE SEQUENCE [LARGE SCALE GENOMIC DNA]</scope>
    <source>
        <strain evidence="2">HyVt-493</strain>
    </source>
</reference>
<evidence type="ECO:0000256" key="1">
    <source>
        <dbReference type="SAM" id="Coils"/>
    </source>
</evidence>
<proteinExistence type="predicted"/>
<gene>
    <name evidence="2" type="ORF">ENJ51_09995</name>
</gene>
<organism evidence="2">
    <name type="scientific">Leucothrix mucor</name>
    <dbReference type="NCBI Taxonomy" id="45248"/>
    <lineage>
        <taxon>Bacteria</taxon>
        <taxon>Pseudomonadati</taxon>
        <taxon>Pseudomonadota</taxon>
        <taxon>Gammaproteobacteria</taxon>
        <taxon>Thiotrichales</taxon>
        <taxon>Thiotrichaceae</taxon>
        <taxon>Leucothrix</taxon>
    </lineage>
</organism>
<dbReference type="EMBL" id="DRMS01000373">
    <property type="protein sequence ID" value="HFC93130.1"/>
    <property type="molecule type" value="Genomic_DNA"/>
</dbReference>
<evidence type="ECO:0000313" key="2">
    <source>
        <dbReference type="EMBL" id="HFC93130.1"/>
    </source>
</evidence>
<dbReference type="Proteomes" id="UP000885750">
    <property type="component" value="Unassembled WGS sequence"/>
</dbReference>
<feature type="coiled-coil region" evidence="1">
    <location>
        <begin position="141"/>
        <end position="202"/>
    </location>
</feature>
<protein>
    <submittedName>
        <fullName evidence="2">Uncharacterized protein</fullName>
    </submittedName>
</protein>
<dbReference type="AlphaFoldDB" id="A0A7V2T1V9"/>
<comment type="caution">
    <text evidence="2">The sequence shown here is derived from an EMBL/GenBank/DDBJ whole genome shotgun (WGS) entry which is preliminary data.</text>
</comment>
<keyword evidence="1" id="KW-0175">Coiled coil</keyword>
<name>A0A7V2T1V9_LEUMU</name>